<evidence type="ECO:0000313" key="3">
    <source>
        <dbReference type="Proteomes" id="UP000494222"/>
    </source>
</evidence>
<name>A0A6P2JTF8_9BURK</name>
<dbReference type="AlphaFoldDB" id="A0A6P2JTF8"/>
<evidence type="ECO:0000256" key="1">
    <source>
        <dbReference type="SAM" id="MobiDB-lite"/>
    </source>
</evidence>
<dbReference type="Proteomes" id="UP000494222">
    <property type="component" value="Unassembled WGS sequence"/>
</dbReference>
<gene>
    <name evidence="2" type="ORF">BLA24064_02144</name>
</gene>
<organism evidence="2 3">
    <name type="scientific">Burkholderia latens</name>
    <dbReference type="NCBI Taxonomy" id="488446"/>
    <lineage>
        <taxon>Bacteria</taxon>
        <taxon>Pseudomonadati</taxon>
        <taxon>Pseudomonadota</taxon>
        <taxon>Betaproteobacteria</taxon>
        <taxon>Burkholderiales</taxon>
        <taxon>Burkholderiaceae</taxon>
        <taxon>Burkholderia</taxon>
        <taxon>Burkholderia cepacia complex</taxon>
    </lineage>
</organism>
<proteinExistence type="predicted"/>
<reference evidence="2 3" key="1">
    <citation type="submission" date="2019-09" db="EMBL/GenBank/DDBJ databases">
        <authorList>
            <person name="Depoorter E."/>
        </authorList>
    </citation>
    <scope>NUCLEOTIDE SEQUENCE [LARGE SCALE GENOMIC DNA]</scope>
    <source>
        <strain evidence="2">LMG 24064</strain>
    </source>
</reference>
<sequence>MVSRIIRCFRVYERAFRLPCVITSQPSVAQCAVGCRAAAPGCRIVFLSFVERVQCLSKCLSVRRLPMCRRRTRAAKGAVPAASRRRFLRRFRGCPAASRPACAARSSATTCAAGFSAGRSVPRAVRGCSLRSRCAVRRVTTHSRGSRASRSRRSRLRALAARRFADLAGLRRCPPGTGGMRRSTNVGSRAPHGPRPLARPLHPIQEGDCPA</sequence>
<accession>A0A6P2JTF8</accession>
<protein>
    <submittedName>
        <fullName evidence="2">Uncharacterized protein</fullName>
    </submittedName>
</protein>
<feature type="region of interest" description="Disordered" evidence="1">
    <location>
        <begin position="170"/>
        <end position="211"/>
    </location>
</feature>
<evidence type="ECO:0000313" key="2">
    <source>
        <dbReference type="EMBL" id="VWB47496.1"/>
    </source>
</evidence>
<dbReference type="EMBL" id="CABVPL010000011">
    <property type="protein sequence ID" value="VWB47496.1"/>
    <property type="molecule type" value="Genomic_DNA"/>
</dbReference>